<organism evidence="2 3">
    <name type="scientific">Bagarius yarrelli</name>
    <name type="common">Goonch</name>
    <name type="synonym">Bagrus yarrelli</name>
    <dbReference type="NCBI Taxonomy" id="175774"/>
    <lineage>
        <taxon>Eukaryota</taxon>
        <taxon>Metazoa</taxon>
        <taxon>Chordata</taxon>
        <taxon>Craniata</taxon>
        <taxon>Vertebrata</taxon>
        <taxon>Euteleostomi</taxon>
        <taxon>Actinopterygii</taxon>
        <taxon>Neopterygii</taxon>
        <taxon>Teleostei</taxon>
        <taxon>Ostariophysi</taxon>
        <taxon>Siluriformes</taxon>
        <taxon>Sisoridae</taxon>
        <taxon>Sisorinae</taxon>
        <taxon>Bagarius</taxon>
    </lineage>
</organism>
<comment type="caution">
    <text evidence="2">The sequence shown here is derived from an EMBL/GenBank/DDBJ whole genome shotgun (WGS) entry which is preliminary data.</text>
</comment>
<dbReference type="EMBL" id="VCAZ01000017">
    <property type="protein sequence ID" value="TSK62601.1"/>
    <property type="molecule type" value="Genomic_DNA"/>
</dbReference>
<protein>
    <submittedName>
        <fullName evidence="2">Uncharacterized protein</fullName>
    </submittedName>
</protein>
<dbReference type="AlphaFoldDB" id="A0A556TTC3"/>
<reference evidence="2 3" key="1">
    <citation type="journal article" date="2019" name="Genome Biol. Evol.">
        <title>Whole-Genome Sequencing of the Giant Devil Catfish, Bagarius yarrelli.</title>
        <authorList>
            <person name="Jiang W."/>
            <person name="Lv Y."/>
            <person name="Cheng L."/>
            <person name="Yang K."/>
            <person name="Chao B."/>
            <person name="Wang X."/>
            <person name="Li Y."/>
            <person name="Pan X."/>
            <person name="You X."/>
            <person name="Zhang Y."/>
            <person name="Yang J."/>
            <person name="Li J."/>
            <person name="Zhang X."/>
            <person name="Liu S."/>
            <person name="Sun C."/>
            <person name="Yang J."/>
            <person name="Shi Q."/>
        </authorList>
    </citation>
    <scope>NUCLEOTIDE SEQUENCE [LARGE SCALE GENOMIC DNA]</scope>
    <source>
        <strain evidence="2">JWS20170419001</strain>
        <tissue evidence="2">Muscle</tissue>
    </source>
</reference>
<feature type="region of interest" description="Disordered" evidence="1">
    <location>
        <begin position="27"/>
        <end position="87"/>
    </location>
</feature>
<evidence type="ECO:0000313" key="3">
    <source>
        <dbReference type="Proteomes" id="UP000319801"/>
    </source>
</evidence>
<sequence length="101" mass="10871">MPHLLLVLATANYGGLRTTVMPSFLNENESEAGWKQTGSGGEETGGDEQKVILGFDDSGSLRGGTGKRKGSGRWSLEKEEKEVMNEGGDSSYNCLRMCHMG</sequence>
<accession>A0A556TTC3</accession>
<evidence type="ECO:0000313" key="2">
    <source>
        <dbReference type="EMBL" id="TSK62601.1"/>
    </source>
</evidence>
<gene>
    <name evidence="2" type="ORF">Baya_4729</name>
</gene>
<dbReference type="Proteomes" id="UP000319801">
    <property type="component" value="Unassembled WGS sequence"/>
</dbReference>
<feature type="compositionally biased region" description="Basic and acidic residues" evidence="1">
    <location>
        <begin position="75"/>
        <end position="84"/>
    </location>
</feature>
<name>A0A556TTC3_BAGYA</name>
<keyword evidence="3" id="KW-1185">Reference proteome</keyword>
<proteinExistence type="predicted"/>
<evidence type="ECO:0000256" key="1">
    <source>
        <dbReference type="SAM" id="MobiDB-lite"/>
    </source>
</evidence>